<dbReference type="RefSeq" id="WP_153823710.1">
    <property type="nucleotide sequence ID" value="NZ_WJIE01000014.1"/>
</dbReference>
<evidence type="ECO:0000256" key="2">
    <source>
        <dbReference type="SAM" id="SignalP"/>
    </source>
</evidence>
<feature type="signal peptide" evidence="2">
    <location>
        <begin position="1"/>
        <end position="20"/>
    </location>
</feature>
<dbReference type="Proteomes" id="UP000440224">
    <property type="component" value="Unassembled WGS sequence"/>
</dbReference>
<evidence type="ECO:0000313" key="4">
    <source>
        <dbReference type="Proteomes" id="UP000440224"/>
    </source>
</evidence>
<dbReference type="PROSITE" id="PS51257">
    <property type="entry name" value="PROKAR_LIPOPROTEIN"/>
    <property type="match status" value="1"/>
</dbReference>
<dbReference type="EMBL" id="WJIE01000014">
    <property type="protein sequence ID" value="MRG96914.1"/>
    <property type="molecule type" value="Genomic_DNA"/>
</dbReference>
<organism evidence="3 4">
    <name type="scientific">Polyangium spumosum</name>
    <dbReference type="NCBI Taxonomy" id="889282"/>
    <lineage>
        <taxon>Bacteria</taxon>
        <taxon>Pseudomonadati</taxon>
        <taxon>Myxococcota</taxon>
        <taxon>Polyangia</taxon>
        <taxon>Polyangiales</taxon>
        <taxon>Polyangiaceae</taxon>
        <taxon>Polyangium</taxon>
    </lineage>
</organism>
<feature type="region of interest" description="Disordered" evidence="1">
    <location>
        <begin position="21"/>
        <end position="97"/>
    </location>
</feature>
<name>A0A6N7Q3N3_9BACT</name>
<reference evidence="3 4" key="1">
    <citation type="submission" date="2019-10" db="EMBL/GenBank/DDBJ databases">
        <title>A soil myxobacterium in the family Polyangiaceae.</title>
        <authorList>
            <person name="Li Y."/>
            <person name="Wang J."/>
        </authorList>
    </citation>
    <scope>NUCLEOTIDE SEQUENCE [LARGE SCALE GENOMIC DNA]</scope>
    <source>
        <strain evidence="3 4">DSM 14734</strain>
    </source>
</reference>
<gene>
    <name evidence="3" type="ORF">GF068_34070</name>
</gene>
<feature type="chain" id="PRO_5026869861" evidence="2">
    <location>
        <begin position="21"/>
        <end position="153"/>
    </location>
</feature>
<keyword evidence="2" id="KW-0732">Signal</keyword>
<accession>A0A6N7Q3N3</accession>
<protein>
    <submittedName>
        <fullName evidence="3">Uncharacterized protein</fullName>
    </submittedName>
</protein>
<dbReference type="OrthoDB" id="5526611at2"/>
<sequence>MRLLGSIAAILVLSACNGGAQPPDAPTGTGNTSEATPSGTPSATTPEQAAKPPAPTTTTPLANPPTTVGGTPAPTVNPTNEAAAASPTQPSGSCGGRTCGAGESCASYYGIAGPRGPMFHECVVRCRRGEPNDGCPSGKKCFTVADGPGDVCR</sequence>
<proteinExistence type="predicted"/>
<dbReference type="AlphaFoldDB" id="A0A6N7Q3N3"/>
<evidence type="ECO:0000313" key="3">
    <source>
        <dbReference type="EMBL" id="MRG96914.1"/>
    </source>
</evidence>
<comment type="caution">
    <text evidence="3">The sequence shown here is derived from an EMBL/GenBank/DDBJ whole genome shotgun (WGS) entry which is preliminary data.</text>
</comment>
<keyword evidence="4" id="KW-1185">Reference proteome</keyword>
<feature type="compositionally biased region" description="Low complexity" evidence="1">
    <location>
        <begin position="32"/>
        <end position="79"/>
    </location>
</feature>
<evidence type="ECO:0000256" key="1">
    <source>
        <dbReference type="SAM" id="MobiDB-lite"/>
    </source>
</evidence>